<dbReference type="Gene3D" id="1.25.40.10">
    <property type="entry name" value="Tetratricopeptide repeat domain"/>
    <property type="match status" value="2"/>
</dbReference>
<dbReference type="InterPro" id="IPR013766">
    <property type="entry name" value="Thioredoxin_domain"/>
</dbReference>
<dbReference type="SUPFAM" id="SSF48452">
    <property type="entry name" value="TPR-like"/>
    <property type="match status" value="1"/>
</dbReference>
<dbReference type="SUPFAM" id="SSF52833">
    <property type="entry name" value="Thioredoxin-like"/>
    <property type="match status" value="1"/>
</dbReference>
<dbReference type="EMBL" id="FOSZ01000006">
    <property type="protein sequence ID" value="SFL17308.1"/>
    <property type="molecule type" value="Genomic_DNA"/>
</dbReference>
<gene>
    <name evidence="6" type="ORF">SAMN04488036_10650</name>
</gene>
<dbReference type="Pfam" id="PF00085">
    <property type="entry name" value="Thioredoxin"/>
    <property type="match status" value="1"/>
</dbReference>
<dbReference type="GO" id="GO:0045454">
    <property type="term" value="P:cell redox homeostasis"/>
    <property type="evidence" value="ECO:0007669"/>
    <property type="project" value="TreeGrafter"/>
</dbReference>
<evidence type="ECO:0000256" key="3">
    <source>
        <dbReference type="ARBA" id="ARBA00023157"/>
    </source>
</evidence>
<dbReference type="PROSITE" id="PS00194">
    <property type="entry name" value="THIOREDOXIN_1"/>
    <property type="match status" value="1"/>
</dbReference>
<dbReference type="PROSITE" id="PS51352">
    <property type="entry name" value="THIOREDOXIN_2"/>
    <property type="match status" value="1"/>
</dbReference>
<keyword evidence="1" id="KW-0813">Transport</keyword>
<name>A0A1I4FHB5_9RHOB</name>
<dbReference type="RefSeq" id="WP_093324702.1">
    <property type="nucleotide sequence ID" value="NZ_FOSZ01000006.1"/>
</dbReference>
<accession>A0A1I4FHB5</accession>
<proteinExistence type="predicted"/>
<dbReference type="Pfam" id="PF14561">
    <property type="entry name" value="TPR_20"/>
    <property type="match status" value="1"/>
</dbReference>
<reference evidence="7" key="1">
    <citation type="submission" date="2016-10" db="EMBL/GenBank/DDBJ databases">
        <authorList>
            <person name="Varghese N."/>
            <person name="Submissions S."/>
        </authorList>
    </citation>
    <scope>NUCLEOTIDE SEQUENCE [LARGE SCALE GENOMIC DNA]</scope>
    <source>
        <strain evidence="7">DSM 28453</strain>
    </source>
</reference>
<evidence type="ECO:0000256" key="2">
    <source>
        <dbReference type="ARBA" id="ARBA00022982"/>
    </source>
</evidence>
<dbReference type="GO" id="GO:0005829">
    <property type="term" value="C:cytosol"/>
    <property type="evidence" value="ECO:0007669"/>
    <property type="project" value="TreeGrafter"/>
</dbReference>
<dbReference type="PANTHER" id="PTHR45663">
    <property type="entry name" value="GEO12009P1"/>
    <property type="match status" value="1"/>
</dbReference>
<protein>
    <submittedName>
        <fullName evidence="6">Thioredoxin</fullName>
    </submittedName>
</protein>
<organism evidence="6 7">
    <name type="scientific">Shimia haliotis</name>
    <dbReference type="NCBI Taxonomy" id="1280847"/>
    <lineage>
        <taxon>Bacteria</taxon>
        <taxon>Pseudomonadati</taxon>
        <taxon>Pseudomonadota</taxon>
        <taxon>Alphaproteobacteria</taxon>
        <taxon>Rhodobacterales</taxon>
        <taxon>Roseobacteraceae</taxon>
    </lineage>
</organism>
<dbReference type="Pfam" id="PF14559">
    <property type="entry name" value="TPR_19"/>
    <property type="match status" value="1"/>
</dbReference>
<dbReference type="CDD" id="cd02956">
    <property type="entry name" value="ybbN"/>
    <property type="match status" value="1"/>
</dbReference>
<dbReference type="InterPro" id="IPR011990">
    <property type="entry name" value="TPR-like_helical_dom_sf"/>
</dbReference>
<dbReference type="GO" id="GO:0006950">
    <property type="term" value="P:response to stress"/>
    <property type="evidence" value="ECO:0007669"/>
    <property type="project" value="UniProtKB-ARBA"/>
</dbReference>
<dbReference type="InterPro" id="IPR036249">
    <property type="entry name" value="Thioredoxin-like_sf"/>
</dbReference>
<dbReference type="PRINTS" id="PR00421">
    <property type="entry name" value="THIOREDOXIN"/>
</dbReference>
<dbReference type="Gene3D" id="3.40.30.10">
    <property type="entry name" value="Glutaredoxin"/>
    <property type="match status" value="1"/>
</dbReference>
<feature type="domain" description="Thioredoxin" evidence="5">
    <location>
        <begin position="16"/>
        <end position="125"/>
    </location>
</feature>
<keyword evidence="2" id="KW-0249">Electron transport</keyword>
<dbReference type="InterPro" id="IPR017937">
    <property type="entry name" value="Thioredoxin_CS"/>
</dbReference>
<keyword evidence="7" id="KW-1185">Reference proteome</keyword>
<dbReference type="PANTHER" id="PTHR45663:SF11">
    <property type="entry name" value="GEO12009P1"/>
    <property type="match status" value="1"/>
</dbReference>
<dbReference type="AlphaFoldDB" id="A0A1I4FHB5"/>
<sequence length="308" mass="31749">MLELGQGNGATAPADSDLIKDVSEATFMADVVDASMTVPVIVDFWAPWCGPCKTLGPALEAAVTAAGGAVKMAKINVDENQGIAGQMRVQSIPTVYAFFQGQPIDGFQGALPQSEIEAFVAKVVEAGGGAMPDDGLEGALAAAEEMLEAGDAQDAAETFAAILEQDTESVAAFAGLARANIALGALDQAEAVLNGAPAAFADAPEVEAAHAQLALARQAENAGPVAELRAAVEADPSDHQARLDLAQALHGAGEVEAAVDELLELFRRDREWNDGAAKAQLFTIFEALPANDAVVLNGRRKLSSLIFA</sequence>
<evidence type="ECO:0000256" key="4">
    <source>
        <dbReference type="ARBA" id="ARBA00023284"/>
    </source>
</evidence>
<dbReference type="Proteomes" id="UP000198851">
    <property type="component" value="Unassembled WGS sequence"/>
</dbReference>
<evidence type="ECO:0000259" key="5">
    <source>
        <dbReference type="PROSITE" id="PS51352"/>
    </source>
</evidence>
<dbReference type="GO" id="GO:0015035">
    <property type="term" value="F:protein-disulfide reductase activity"/>
    <property type="evidence" value="ECO:0007669"/>
    <property type="project" value="TreeGrafter"/>
</dbReference>
<dbReference type="OrthoDB" id="9790390at2"/>
<dbReference type="STRING" id="1280847.SAMN04488036_10650"/>
<keyword evidence="4" id="KW-0676">Redox-active center</keyword>
<evidence type="ECO:0000256" key="1">
    <source>
        <dbReference type="ARBA" id="ARBA00022448"/>
    </source>
</evidence>
<evidence type="ECO:0000313" key="7">
    <source>
        <dbReference type="Proteomes" id="UP000198851"/>
    </source>
</evidence>
<evidence type="ECO:0000313" key="6">
    <source>
        <dbReference type="EMBL" id="SFL17308.1"/>
    </source>
</evidence>
<keyword evidence="3" id="KW-1015">Disulfide bond</keyword>